<sequence>MKQYTIGMAGHIDHGKTKLTEALTGINTDRLQEEQERNISIELGYAPLYEDDGMTLSIIDVPGHERFIRQMIAGVSGVDKTVLVVAADDGVMPQTVEHLEILNYLKIQNTMIVITKIELVDDEWLQLVLEELNRYTHDTVFEQAPIHLVDSQSEKGIADLKHALLQLLEVSPYRNSMGYFRMPIDQAFQIHGIGTVVRGTVLDGVVYNRDQLYVQPSNRSVSVKSIEQFGRTVESASLGSRAALAIKGLESDTIKRGDVLTNHPNQVEAYRLDVEIQTSRYLQQTIKQRSPIKLHIGTSEVYGRIILFDRNEIHEAEETVYAQLELEESVYAFRHDLFVLRRASPKETIGGGKVVHAPARKHKFGKQTVDTIKRSSVQSPSEQLIDYLHQEEPLLTEGEIANVLNLQEAEVTALLEQLLKTQSLIQIDQSFASKAWLESQYHQVFNQLQNFHNQYPMETGLDKSIVMQTIDAPDKTQKKILNEWVNSHCMIQEQHLVKLPEFEPYIPSEIRETVNRGLNHLYEDGLTVKEWRTYFPELEAATVESLKDYCLSKQLIIQLTEELVVHYDCFYHAVQSLYHACPKQFSLKEAKEQLQISRKYIIPFLETCDQLEKTRREEQYRYWT</sequence>
<proteinExistence type="predicted"/>
<name>A0ABT9VDB1_9BACI</name>
<dbReference type="InterPro" id="IPR000795">
    <property type="entry name" value="T_Tr_GTP-bd_dom"/>
</dbReference>
<dbReference type="CDD" id="cd15491">
    <property type="entry name" value="selB_III"/>
    <property type="match status" value="1"/>
</dbReference>
<dbReference type="SUPFAM" id="SSF52540">
    <property type="entry name" value="P-loop containing nucleoside triphosphate hydrolases"/>
    <property type="match status" value="1"/>
</dbReference>
<dbReference type="Gene3D" id="1.10.10.2770">
    <property type="match status" value="1"/>
</dbReference>
<evidence type="ECO:0000256" key="6">
    <source>
        <dbReference type="ARBA" id="ARBA00023134"/>
    </source>
</evidence>
<dbReference type="PROSITE" id="PS51722">
    <property type="entry name" value="G_TR_2"/>
    <property type="match status" value="1"/>
</dbReference>
<dbReference type="SUPFAM" id="SSF46785">
    <property type="entry name" value="Winged helix' DNA-binding domain"/>
    <property type="match status" value="2"/>
</dbReference>
<dbReference type="Pfam" id="PF00009">
    <property type="entry name" value="GTP_EFTU"/>
    <property type="match status" value="1"/>
</dbReference>
<protein>
    <recommendedName>
        <fullName evidence="2">Selenocysteine-specific elongation factor</fullName>
    </recommendedName>
    <alternativeName>
        <fullName evidence="8">SelB translation factor</fullName>
    </alternativeName>
</protein>
<evidence type="ECO:0000259" key="9">
    <source>
        <dbReference type="PROSITE" id="PS51722"/>
    </source>
</evidence>
<dbReference type="NCBIfam" id="TIGR00231">
    <property type="entry name" value="small_GTP"/>
    <property type="match status" value="1"/>
</dbReference>
<keyword evidence="3" id="KW-0963">Cytoplasm</keyword>
<evidence type="ECO:0000256" key="8">
    <source>
        <dbReference type="ARBA" id="ARBA00031615"/>
    </source>
</evidence>
<evidence type="ECO:0000256" key="5">
    <source>
        <dbReference type="ARBA" id="ARBA00022917"/>
    </source>
</evidence>
<evidence type="ECO:0000313" key="11">
    <source>
        <dbReference type="Proteomes" id="UP001224359"/>
    </source>
</evidence>
<evidence type="ECO:0000256" key="7">
    <source>
        <dbReference type="ARBA" id="ARBA00025526"/>
    </source>
</evidence>
<dbReference type="InterPro" id="IPR009001">
    <property type="entry name" value="Transl_elong_EF1A/Init_IF2_C"/>
</dbReference>
<dbReference type="InterPro" id="IPR036390">
    <property type="entry name" value="WH_DNA-bd_sf"/>
</dbReference>
<dbReference type="InterPro" id="IPR036388">
    <property type="entry name" value="WH-like_DNA-bd_sf"/>
</dbReference>
<dbReference type="GO" id="GO:0003746">
    <property type="term" value="F:translation elongation factor activity"/>
    <property type="evidence" value="ECO:0007669"/>
    <property type="project" value="UniProtKB-KW"/>
</dbReference>
<dbReference type="Gene3D" id="3.40.50.300">
    <property type="entry name" value="P-loop containing nucleotide triphosphate hydrolases"/>
    <property type="match status" value="1"/>
</dbReference>
<organism evidence="10 11">
    <name type="scientific">Alkalibacillus salilacus</name>
    <dbReference type="NCBI Taxonomy" id="284582"/>
    <lineage>
        <taxon>Bacteria</taxon>
        <taxon>Bacillati</taxon>
        <taxon>Bacillota</taxon>
        <taxon>Bacilli</taxon>
        <taxon>Bacillales</taxon>
        <taxon>Bacillaceae</taxon>
        <taxon>Alkalibacillus</taxon>
    </lineage>
</organism>
<dbReference type="InterPro" id="IPR057335">
    <property type="entry name" value="Beta-barrel_SelB"/>
</dbReference>
<dbReference type="EMBL" id="JAUSTQ010000003">
    <property type="protein sequence ID" value="MDQ0158928.1"/>
    <property type="molecule type" value="Genomic_DNA"/>
</dbReference>
<evidence type="ECO:0000256" key="1">
    <source>
        <dbReference type="ARBA" id="ARBA00004496"/>
    </source>
</evidence>
<dbReference type="InterPro" id="IPR050055">
    <property type="entry name" value="EF-Tu_GTPase"/>
</dbReference>
<keyword evidence="10" id="KW-0251">Elongation factor</keyword>
<dbReference type="SUPFAM" id="SSF50447">
    <property type="entry name" value="Translation proteins"/>
    <property type="match status" value="1"/>
</dbReference>
<evidence type="ECO:0000256" key="3">
    <source>
        <dbReference type="ARBA" id="ARBA00022490"/>
    </source>
</evidence>
<dbReference type="InterPro" id="IPR004161">
    <property type="entry name" value="EFTu-like_2"/>
</dbReference>
<dbReference type="Pfam" id="PF09107">
    <property type="entry name" value="WHD_3rd_SelB"/>
    <property type="match status" value="1"/>
</dbReference>
<comment type="caution">
    <text evidence="10">The sequence shown here is derived from an EMBL/GenBank/DDBJ whole genome shotgun (WGS) entry which is preliminary data.</text>
</comment>
<dbReference type="InterPro" id="IPR004535">
    <property type="entry name" value="Transl_elong_SelB"/>
</dbReference>
<keyword evidence="11" id="KW-1185">Reference proteome</keyword>
<feature type="domain" description="Tr-type G" evidence="9">
    <location>
        <begin position="1"/>
        <end position="173"/>
    </location>
</feature>
<evidence type="ECO:0000256" key="2">
    <source>
        <dbReference type="ARBA" id="ARBA00015953"/>
    </source>
</evidence>
<keyword evidence="4" id="KW-0547">Nucleotide-binding</keyword>
<evidence type="ECO:0000256" key="4">
    <source>
        <dbReference type="ARBA" id="ARBA00022741"/>
    </source>
</evidence>
<keyword evidence="6" id="KW-0342">GTP-binding</keyword>
<keyword evidence="5" id="KW-0648">Protein biosynthesis</keyword>
<dbReference type="NCBIfam" id="TIGR00475">
    <property type="entry name" value="selB"/>
    <property type="match status" value="1"/>
</dbReference>
<dbReference type="RefSeq" id="WP_306975024.1">
    <property type="nucleotide sequence ID" value="NZ_JAUSTQ010000003.1"/>
</dbReference>
<dbReference type="Pfam" id="PF25461">
    <property type="entry name" value="Beta-barrel_SelB"/>
    <property type="match status" value="1"/>
</dbReference>
<dbReference type="InterPro" id="IPR009000">
    <property type="entry name" value="Transl_B-barrel_sf"/>
</dbReference>
<dbReference type="Gene3D" id="1.10.10.10">
    <property type="entry name" value="Winged helix-like DNA-binding domain superfamily/Winged helix DNA-binding domain"/>
    <property type="match status" value="1"/>
</dbReference>
<dbReference type="CDD" id="cd04171">
    <property type="entry name" value="SelB"/>
    <property type="match status" value="1"/>
</dbReference>
<accession>A0ABT9VDB1</accession>
<dbReference type="Pfam" id="PF03144">
    <property type="entry name" value="GTP_EFTU_D2"/>
    <property type="match status" value="1"/>
</dbReference>
<evidence type="ECO:0000313" key="10">
    <source>
        <dbReference type="EMBL" id="MDQ0158928.1"/>
    </source>
</evidence>
<dbReference type="InterPro" id="IPR027417">
    <property type="entry name" value="P-loop_NTPase"/>
</dbReference>
<comment type="subcellular location">
    <subcellularLocation>
        <location evidence="1">Cytoplasm</location>
    </subcellularLocation>
</comment>
<reference evidence="10 11" key="1">
    <citation type="submission" date="2023-07" db="EMBL/GenBank/DDBJ databases">
        <title>Genomic Encyclopedia of Type Strains, Phase IV (KMG-IV): sequencing the most valuable type-strain genomes for metagenomic binning, comparative biology and taxonomic classification.</title>
        <authorList>
            <person name="Goeker M."/>
        </authorList>
    </citation>
    <scope>NUCLEOTIDE SEQUENCE [LARGE SCALE GENOMIC DNA]</scope>
    <source>
        <strain evidence="10 11">DSM 16460</strain>
    </source>
</reference>
<gene>
    <name evidence="10" type="ORF">J2S77_000892</name>
</gene>
<dbReference type="InterPro" id="IPR005225">
    <property type="entry name" value="Small_GTP-bd"/>
</dbReference>
<dbReference type="Gene3D" id="2.40.30.10">
    <property type="entry name" value="Translation factors"/>
    <property type="match status" value="1"/>
</dbReference>
<dbReference type="Proteomes" id="UP001224359">
    <property type="component" value="Unassembled WGS sequence"/>
</dbReference>
<dbReference type="SUPFAM" id="SSF50465">
    <property type="entry name" value="EF-Tu/eEF-1alpha/eIF2-gamma C-terminal domain"/>
    <property type="match status" value="1"/>
</dbReference>
<dbReference type="PRINTS" id="PR00315">
    <property type="entry name" value="ELONGATNFCT"/>
</dbReference>
<dbReference type="InterPro" id="IPR015191">
    <property type="entry name" value="SelB_WHD4"/>
</dbReference>
<dbReference type="PANTHER" id="PTHR43721">
    <property type="entry name" value="ELONGATION FACTOR TU-RELATED"/>
    <property type="match status" value="1"/>
</dbReference>
<comment type="function">
    <text evidence="7">Translation factor necessary for the incorporation of selenocysteine into proteins. It probably replaces EF-Tu for the insertion of selenocysteine directed by the UGA codon. SelB binds GTP and GDP.</text>
</comment>
<dbReference type="PANTHER" id="PTHR43721:SF11">
    <property type="entry name" value="SELENOCYSTEINE-SPECIFIC ELONGATION FACTOR"/>
    <property type="match status" value="1"/>
</dbReference>